<dbReference type="GO" id="GO:0008270">
    <property type="term" value="F:zinc ion binding"/>
    <property type="evidence" value="ECO:0007669"/>
    <property type="project" value="InterPro"/>
</dbReference>
<dbReference type="EMBL" id="CAJOBS010007235">
    <property type="protein sequence ID" value="CAF4920282.1"/>
    <property type="molecule type" value="Genomic_DNA"/>
</dbReference>
<feature type="domain" description="CCHC-type" evidence="1">
    <location>
        <begin position="238"/>
        <end position="254"/>
    </location>
</feature>
<evidence type="ECO:0000313" key="4">
    <source>
        <dbReference type="Proteomes" id="UP000663838"/>
    </source>
</evidence>
<dbReference type="Gene3D" id="4.10.60.10">
    <property type="entry name" value="Zinc finger, CCHC-type"/>
    <property type="match status" value="1"/>
</dbReference>
<dbReference type="InterPro" id="IPR001878">
    <property type="entry name" value="Znf_CCHC"/>
</dbReference>
<dbReference type="SMART" id="SM00343">
    <property type="entry name" value="ZnF_C2HC"/>
    <property type="match status" value="2"/>
</dbReference>
<proteinExistence type="predicted"/>
<dbReference type="AlphaFoldDB" id="A0A821W995"/>
<comment type="caution">
    <text evidence="3">The sequence shown here is derived from an EMBL/GenBank/DDBJ whole genome shotgun (WGS) entry which is preliminary data.</text>
</comment>
<dbReference type="Proteomes" id="UP000663865">
    <property type="component" value="Unassembled WGS sequence"/>
</dbReference>
<dbReference type="Proteomes" id="UP000663838">
    <property type="component" value="Unassembled WGS sequence"/>
</dbReference>
<accession>A0A821W995</accession>
<evidence type="ECO:0000259" key="1">
    <source>
        <dbReference type="SMART" id="SM00343"/>
    </source>
</evidence>
<name>A0A821W995_9BILA</name>
<dbReference type="EMBL" id="CAJNYV010000536">
    <property type="protein sequence ID" value="CAF3367337.1"/>
    <property type="molecule type" value="Genomic_DNA"/>
</dbReference>
<protein>
    <recommendedName>
        <fullName evidence="1">CCHC-type domain-containing protein</fullName>
    </recommendedName>
</protein>
<sequence length="782" mass="88238">MGLNIESMDGKVREVLQCLVHSIRLLTAENKATNACVEAMKVNLTALQGNVVRGNITEPTPYIQTKNFRRAFSSLTRNKGESLLTLSVRVSELAKQAYPAFREIEFKELVKNKFLEVIPTALEDYLEFAFDKVDMGKVTLAKIVEFAEGCEKQISEIIKNETIKPAIMIETKLASTLENVTSLRPNGGAILKLKCNLCNKFGHTNKTCVSSNVNVSLINSNKVDNRVNKSNRSISNRRCYSCKDFGHLAHACKKGPNHNNLPGNVPHYYLSTNKCCGCGEDLTIDFHVWDDCPAVIYKRQIDMVYNLGMRQDTINVHQNYNIKPKADCITKTIPNFNLDYNLINEAERYADEIEPRAAHIKETFSDFNLNNSEVNKTVSEGEDQYNKTIVIADLFRNNKATEVDHLFSDTEPKAEIVKLTENDIIIQLNENIELIVPNNNTEPINDNVIVELPDIELVQPENIRINLEESLIEPKASHDFNLKCKEDNESNILGNNIGPKAENFKQTEAVVSVKLDKVCKIKNTNNNIKPPTSIIVESDKGKVKPKAGKVVKDIFKSDNFCNKKGKVNNKNSNLQPKAASIVETKSYLKSHVNLNCSKLVIKPKASDVNNKSKLIDQDNKKVKLDVKNIKLKPKAKNVHINEISKVKITYDKVEPKAESWEDILAEFNLQCDKDNVIKITNDKVKPKVVNVVKYSSKFNISPDRISRVDYTSNNVKPRAKEFEEEEDNVDIQFDVNENIEYDEGPFTLDSEGPFTLDSEGPFTLDDGGLHRPMFDDGTFALY</sequence>
<evidence type="ECO:0000313" key="3">
    <source>
        <dbReference type="EMBL" id="CAF4920282.1"/>
    </source>
</evidence>
<organism evidence="3 4">
    <name type="scientific">Rotaria socialis</name>
    <dbReference type="NCBI Taxonomy" id="392032"/>
    <lineage>
        <taxon>Eukaryota</taxon>
        <taxon>Metazoa</taxon>
        <taxon>Spiralia</taxon>
        <taxon>Gnathifera</taxon>
        <taxon>Rotifera</taxon>
        <taxon>Eurotatoria</taxon>
        <taxon>Bdelloidea</taxon>
        <taxon>Philodinida</taxon>
        <taxon>Philodinidae</taxon>
        <taxon>Rotaria</taxon>
    </lineage>
</organism>
<evidence type="ECO:0000313" key="2">
    <source>
        <dbReference type="EMBL" id="CAF3367337.1"/>
    </source>
</evidence>
<reference evidence="3" key="1">
    <citation type="submission" date="2021-02" db="EMBL/GenBank/DDBJ databases">
        <authorList>
            <person name="Nowell W R."/>
        </authorList>
    </citation>
    <scope>NUCLEOTIDE SEQUENCE</scope>
</reference>
<dbReference type="GO" id="GO:0003676">
    <property type="term" value="F:nucleic acid binding"/>
    <property type="evidence" value="ECO:0007669"/>
    <property type="project" value="InterPro"/>
</dbReference>
<feature type="domain" description="CCHC-type" evidence="1">
    <location>
        <begin position="194"/>
        <end position="210"/>
    </location>
</feature>
<gene>
    <name evidence="2" type="ORF">KIK155_LOCUS5067</name>
    <name evidence="3" type="ORF">TOA249_LOCUS32051</name>
</gene>